<keyword evidence="5 6" id="KW-0472">Membrane</keyword>
<keyword evidence="2 6" id="KW-0812">Transmembrane</keyword>
<reference evidence="7" key="1">
    <citation type="journal article" date="2021" name="PeerJ">
        <title>Extensive microbial diversity within the chicken gut microbiome revealed by metagenomics and culture.</title>
        <authorList>
            <person name="Gilroy R."/>
            <person name="Ravi A."/>
            <person name="Getino M."/>
            <person name="Pursley I."/>
            <person name="Horton D.L."/>
            <person name="Alikhan N.F."/>
            <person name="Baker D."/>
            <person name="Gharbi K."/>
            <person name="Hall N."/>
            <person name="Watson M."/>
            <person name="Adriaenssens E.M."/>
            <person name="Foster-Nyarko E."/>
            <person name="Jarju S."/>
            <person name="Secka A."/>
            <person name="Antonio M."/>
            <person name="Oren A."/>
            <person name="Chaudhuri R.R."/>
            <person name="La Ragione R."/>
            <person name="Hildebrand F."/>
            <person name="Pallen M.J."/>
        </authorList>
    </citation>
    <scope>NUCLEOTIDE SEQUENCE</scope>
    <source>
        <strain evidence="7">CHK195-6426</strain>
    </source>
</reference>
<dbReference type="RefSeq" id="WP_318705159.1">
    <property type="nucleotide sequence ID" value="NZ_CALWMU010000042.1"/>
</dbReference>
<dbReference type="GO" id="GO:0008360">
    <property type="term" value="P:regulation of cell shape"/>
    <property type="evidence" value="ECO:0007669"/>
    <property type="project" value="UniProtKB-KW"/>
</dbReference>
<organism evidence="7 8">
    <name type="scientific">Candidatus Acetatifactor stercoripullorum</name>
    <dbReference type="NCBI Taxonomy" id="2838414"/>
    <lineage>
        <taxon>Bacteria</taxon>
        <taxon>Bacillati</taxon>
        <taxon>Bacillota</taxon>
        <taxon>Clostridia</taxon>
        <taxon>Lachnospirales</taxon>
        <taxon>Lachnospiraceae</taxon>
        <taxon>Acetatifactor</taxon>
    </lineage>
</organism>
<dbReference type="Proteomes" id="UP000824265">
    <property type="component" value="Unassembled WGS sequence"/>
</dbReference>
<comment type="caution">
    <text evidence="7">The sequence shown here is derived from an EMBL/GenBank/DDBJ whole genome shotgun (WGS) entry which is preliminary data.</text>
</comment>
<feature type="transmembrane region" description="Helical" evidence="6">
    <location>
        <begin position="175"/>
        <end position="195"/>
    </location>
</feature>
<dbReference type="InterPro" id="IPR001182">
    <property type="entry name" value="FtsW/RodA"/>
</dbReference>
<dbReference type="PANTHER" id="PTHR30474">
    <property type="entry name" value="CELL CYCLE PROTEIN"/>
    <property type="match status" value="1"/>
</dbReference>
<feature type="transmembrane region" description="Helical" evidence="6">
    <location>
        <begin position="306"/>
        <end position="331"/>
    </location>
</feature>
<feature type="transmembrane region" description="Helical" evidence="6">
    <location>
        <begin position="343"/>
        <end position="363"/>
    </location>
</feature>
<feature type="transmembrane region" description="Helical" evidence="6">
    <location>
        <begin position="127"/>
        <end position="145"/>
    </location>
</feature>
<evidence type="ECO:0000256" key="4">
    <source>
        <dbReference type="ARBA" id="ARBA00022989"/>
    </source>
</evidence>
<dbReference type="GO" id="GO:0005886">
    <property type="term" value="C:plasma membrane"/>
    <property type="evidence" value="ECO:0007669"/>
    <property type="project" value="TreeGrafter"/>
</dbReference>
<evidence type="ECO:0000256" key="3">
    <source>
        <dbReference type="ARBA" id="ARBA00022960"/>
    </source>
</evidence>
<gene>
    <name evidence="7" type="ORF">H9742_08265</name>
</gene>
<reference evidence="7" key="2">
    <citation type="submission" date="2021-04" db="EMBL/GenBank/DDBJ databases">
        <authorList>
            <person name="Gilroy R."/>
        </authorList>
    </citation>
    <scope>NUCLEOTIDE SEQUENCE</scope>
    <source>
        <strain evidence="7">CHK195-6426</strain>
    </source>
</reference>
<keyword evidence="4 6" id="KW-1133">Transmembrane helix</keyword>
<keyword evidence="3" id="KW-0133">Cell shape</keyword>
<dbReference type="EMBL" id="DXGH01000043">
    <property type="protein sequence ID" value="HIW81495.1"/>
    <property type="molecule type" value="Genomic_DNA"/>
</dbReference>
<dbReference type="GO" id="GO:0051301">
    <property type="term" value="P:cell division"/>
    <property type="evidence" value="ECO:0007669"/>
    <property type="project" value="InterPro"/>
</dbReference>
<evidence type="ECO:0000256" key="5">
    <source>
        <dbReference type="ARBA" id="ARBA00023136"/>
    </source>
</evidence>
<sequence>MFKNYRIRDYDFKLILMLVALSAIGVMAIGSAEESLQTRQLAGVAAGIAAMIVISFCNYSVILRLNWLMYFGNIALLGLVMIVGDDANGAQRWLEIGGLRFQPSETAKILLILFFAQFIMKYKEKLNSFKMIAACAALIAVPWYMVKEQPALSTSIVLIVVFCVIMFAGGISWKLVLGVLAVIIPAVAIVISLALQPDNSVLEDYQRTRILAFINPEEYASEEAYQQLNSVMAIGSGQLDGKGYKNNEITSVKNGNFISEAETDFIFAVIGEEFGFKGCVVVIVLLFLVALECISIARKAKDTAGTIIAAGMGGLVAFQSFFNIGVATFLLPNTGLPLPFISYGLTSLLSLFIGMGFVLNVRLQAKKSNRERV</sequence>
<accession>A0A9D1UCK7</accession>
<dbReference type="AlphaFoldDB" id="A0A9D1UCK7"/>
<comment type="subcellular location">
    <subcellularLocation>
        <location evidence="1">Membrane</location>
        <topology evidence="1">Multi-pass membrane protein</topology>
    </subcellularLocation>
</comment>
<evidence type="ECO:0000313" key="7">
    <source>
        <dbReference type="EMBL" id="HIW81495.1"/>
    </source>
</evidence>
<feature type="transmembrane region" description="Helical" evidence="6">
    <location>
        <begin position="41"/>
        <end position="60"/>
    </location>
</feature>
<proteinExistence type="predicted"/>
<evidence type="ECO:0000256" key="1">
    <source>
        <dbReference type="ARBA" id="ARBA00004141"/>
    </source>
</evidence>
<dbReference type="Pfam" id="PF01098">
    <property type="entry name" value="FTSW_RODA_SPOVE"/>
    <property type="match status" value="1"/>
</dbReference>
<feature type="transmembrane region" description="Helical" evidence="6">
    <location>
        <begin position="274"/>
        <end position="294"/>
    </location>
</feature>
<feature type="transmembrane region" description="Helical" evidence="6">
    <location>
        <begin position="151"/>
        <end position="168"/>
    </location>
</feature>
<evidence type="ECO:0000256" key="2">
    <source>
        <dbReference type="ARBA" id="ARBA00022692"/>
    </source>
</evidence>
<name>A0A9D1UCK7_9FIRM</name>
<dbReference type="PANTHER" id="PTHR30474:SF1">
    <property type="entry name" value="PEPTIDOGLYCAN GLYCOSYLTRANSFERASE MRDB"/>
    <property type="match status" value="1"/>
</dbReference>
<evidence type="ECO:0000313" key="8">
    <source>
        <dbReference type="Proteomes" id="UP000824265"/>
    </source>
</evidence>
<protein>
    <submittedName>
        <fullName evidence="7">Rod shape-determining protein RodA</fullName>
    </submittedName>
</protein>
<dbReference type="GO" id="GO:0032153">
    <property type="term" value="C:cell division site"/>
    <property type="evidence" value="ECO:0007669"/>
    <property type="project" value="TreeGrafter"/>
</dbReference>
<dbReference type="GO" id="GO:0015648">
    <property type="term" value="F:lipid-linked peptidoglycan transporter activity"/>
    <property type="evidence" value="ECO:0007669"/>
    <property type="project" value="TreeGrafter"/>
</dbReference>
<evidence type="ECO:0000256" key="6">
    <source>
        <dbReference type="SAM" id="Phobius"/>
    </source>
</evidence>
<feature type="transmembrane region" description="Helical" evidence="6">
    <location>
        <begin position="12"/>
        <end position="29"/>
    </location>
</feature>